<dbReference type="Gene3D" id="3.30.559.10">
    <property type="entry name" value="Chloramphenicol acetyltransferase-like domain"/>
    <property type="match status" value="1"/>
</dbReference>
<comment type="similarity">
    <text evidence="1">Belongs to the plant acyltransferase family.</text>
</comment>
<dbReference type="InterPro" id="IPR023213">
    <property type="entry name" value="CAT-like_dom_sf"/>
</dbReference>
<comment type="caution">
    <text evidence="2">The sequence shown here is derived from an EMBL/GenBank/DDBJ whole genome shotgun (WGS) entry which is preliminary data.</text>
</comment>
<dbReference type="InterPro" id="IPR050898">
    <property type="entry name" value="Plant_acyltransferase"/>
</dbReference>
<dbReference type="Proteomes" id="UP000479710">
    <property type="component" value="Unassembled WGS sequence"/>
</dbReference>
<dbReference type="EMBL" id="SPHZ02000011">
    <property type="protein sequence ID" value="KAF0894411.1"/>
    <property type="molecule type" value="Genomic_DNA"/>
</dbReference>
<dbReference type="AlphaFoldDB" id="A0A6G1C310"/>
<reference evidence="2 3" key="1">
    <citation type="submission" date="2019-11" db="EMBL/GenBank/DDBJ databases">
        <title>Whole genome sequence of Oryza granulata.</title>
        <authorList>
            <person name="Li W."/>
        </authorList>
    </citation>
    <scope>NUCLEOTIDE SEQUENCE [LARGE SCALE GENOMIC DNA]</scope>
    <source>
        <strain evidence="3">cv. Menghai</strain>
        <tissue evidence="2">Leaf</tissue>
    </source>
</reference>
<accession>A0A6G1C310</accession>
<sequence>MMTRGHCLKLWSTTAPSPTELLEQPTKGSSVPRAPAKGLAVEYAAEGYGEAVPLLLMQETEFACSGFVVGVMWNDGVADSMGIAQFLQAVGDLTRGLPWLSVFWASCSHDSLLELPPLVAAIEKTMASLENKRFACLDITIPSTLIEI</sequence>
<name>A0A6G1C310_9ORYZ</name>
<evidence type="ECO:0000313" key="2">
    <source>
        <dbReference type="EMBL" id="KAF0894411.1"/>
    </source>
</evidence>
<organism evidence="2 3">
    <name type="scientific">Oryza meyeriana var. granulata</name>
    <dbReference type="NCBI Taxonomy" id="110450"/>
    <lineage>
        <taxon>Eukaryota</taxon>
        <taxon>Viridiplantae</taxon>
        <taxon>Streptophyta</taxon>
        <taxon>Embryophyta</taxon>
        <taxon>Tracheophyta</taxon>
        <taxon>Spermatophyta</taxon>
        <taxon>Magnoliopsida</taxon>
        <taxon>Liliopsida</taxon>
        <taxon>Poales</taxon>
        <taxon>Poaceae</taxon>
        <taxon>BOP clade</taxon>
        <taxon>Oryzoideae</taxon>
        <taxon>Oryzeae</taxon>
        <taxon>Oryzinae</taxon>
        <taxon>Oryza</taxon>
        <taxon>Oryza meyeriana</taxon>
    </lineage>
</organism>
<dbReference type="OrthoDB" id="444127at2759"/>
<gene>
    <name evidence="2" type="ORF">E2562_038915</name>
</gene>
<evidence type="ECO:0000313" key="3">
    <source>
        <dbReference type="Proteomes" id="UP000479710"/>
    </source>
</evidence>
<keyword evidence="3" id="KW-1185">Reference proteome</keyword>
<dbReference type="Pfam" id="PF02458">
    <property type="entry name" value="Transferase"/>
    <property type="match status" value="1"/>
</dbReference>
<dbReference type="PANTHER" id="PTHR31147">
    <property type="entry name" value="ACYL TRANSFERASE 4"/>
    <property type="match status" value="1"/>
</dbReference>
<protein>
    <submittedName>
        <fullName evidence="2">Uncharacterized protein</fullName>
    </submittedName>
</protein>
<dbReference type="GO" id="GO:0050734">
    <property type="term" value="F:hydroxycinnamoyltransferase activity"/>
    <property type="evidence" value="ECO:0007669"/>
    <property type="project" value="UniProtKB-ARBA"/>
</dbReference>
<evidence type="ECO:0000256" key="1">
    <source>
        <dbReference type="ARBA" id="ARBA00009861"/>
    </source>
</evidence>
<proteinExistence type="inferred from homology"/>
<dbReference type="PANTHER" id="PTHR31147:SF8">
    <property type="entry name" value="OS04G0194466 PROTEIN"/>
    <property type="match status" value="1"/>
</dbReference>